<reference evidence="2 3" key="1">
    <citation type="journal article" date="2009" name="Stand. Genomic Sci.">
        <title>Complete genome sequence of Acidimicrobium ferrooxidans type strain (ICP).</title>
        <authorList>
            <person name="Clum A."/>
            <person name="Nolan M."/>
            <person name="Lang E."/>
            <person name="Glavina Del Rio T."/>
            <person name="Tice H."/>
            <person name="Copeland A."/>
            <person name="Cheng J.F."/>
            <person name="Lucas S."/>
            <person name="Chen F."/>
            <person name="Bruce D."/>
            <person name="Goodwin L."/>
            <person name="Pitluck S."/>
            <person name="Ivanova N."/>
            <person name="Mavrommatis K."/>
            <person name="Mikhailova N."/>
            <person name="Pati A."/>
            <person name="Chen A."/>
            <person name="Palaniappan K."/>
            <person name="Goker M."/>
            <person name="Spring S."/>
            <person name="Land M."/>
            <person name="Hauser L."/>
            <person name="Chang Y.J."/>
            <person name="Jeffries C.C."/>
            <person name="Chain P."/>
            <person name="Bristow J."/>
            <person name="Eisen J.A."/>
            <person name="Markowitz V."/>
            <person name="Hugenholtz P."/>
            <person name="Kyrpides N.C."/>
            <person name="Klenk H.P."/>
            <person name="Lapidus A."/>
        </authorList>
    </citation>
    <scope>NUCLEOTIDE SEQUENCE [LARGE SCALE GENOMIC DNA]</scope>
    <source>
        <strain evidence="3">DSM 10331 / JCM 15462 / NBRC 103882 / ICP</strain>
    </source>
</reference>
<evidence type="ECO:0000256" key="1">
    <source>
        <dbReference type="SAM" id="MobiDB-lite"/>
    </source>
</evidence>
<evidence type="ECO:0000313" key="3">
    <source>
        <dbReference type="Proteomes" id="UP000000771"/>
    </source>
</evidence>
<keyword evidence="3" id="KW-1185">Reference proteome</keyword>
<accession>C7LZA2</accession>
<organism evidence="2 3">
    <name type="scientific">Acidimicrobium ferrooxidans (strain DSM 10331 / JCM 15462 / NBRC 103882 / ICP)</name>
    <dbReference type="NCBI Taxonomy" id="525909"/>
    <lineage>
        <taxon>Bacteria</taxon>
        <taxon>Bacillati</taxon>
        <taxon>Actinomycetota</taxon>
        <taxon>Acidimicrobiia</taxon>
        <taxon>Acidimicrobiales</taxon>
        <taxon>Acidimicrobiaceae</taxon>
        <taxon>Acidimicrobium</taxon>
    </lineage>
</organism>
<dbReference type="Proteomes" id="UP000000771">
    <property type="component" value="Chromosome"/>
</dbReference>
<dbReference type="HOGENOM" id="CLU_2662698_0_0_11"/>
<dbReference type="KEGG" id="afo:Afer_1127"/>
<dbReference type="RefSeq" id="WP_015798546.1">
    <property type="nucleotide sequence ID" value="NC_013124.1"/>
</dbReference>
<gene>
    <name evidence="2" type="ordered locus">Afer_1127</name>
</gene>
<protein>
    <submittedName>
        <fullName evidence="2">Uncharacterized protein</fullName>
    </submittedName>
</protein>
<feature type="compositionally biased region" description="Basic and acidic residues" evidence="1">
    <location>
        <begin position="65"/>
        <end position="75"/>
    </location>
</feature>
<feature type="region of interest" description="Disordered" evidence="1">
    <location>
        <begin position="56"/>
        <end position="75"/>
    </location>
</feature>
<proteinExistence type="predicted"/>
<name>C7LZA2_ACIFD</name>
<sequence>MRRIGIMVAVGVVVAGLAGLVRVAFGVAVGIGEIVFGSALALAFRAWRGGGDVVDGEEYGAARDPNADGGERREQ</sequence>
<dbReference type="STRING" id="525909.Afer_1127"/>
<evidence type="ECO:0000313" key="2">
    <source>
        <dbReference type="EMBL" id="ACU54060.1"/>
    </source>
</evidence>
<dbReference type="EMBL" id="CP001631">
    <property type="protein sequence ID" value="ACU54060.1"/>
    <property type="molecule type" value="Genomic_DNA"/>
</dbReference>
<dbReference type="AlphaFoldDB" id="C7LZA2"/>